<dbReference type="OrthoDB" id="1680482at2759"/>
<evidence type="ECO:0000313" key="7">
    <source>
        <dbReference type="Proteomes" id="UP001153555"/>
    </source>
</evidence>
<protein>
    <recommendedName>
        <fullName evidence="5">Ubiquitin-like protease family profile domain-containing protein</fullName>
    </recommendedName>
</protein>
<dbReference type="Pfam" id="PF02902">
    <property type="entry name" value="Peptidase_C48"/>
    <property type="match status" value="1"/>
</dbReference>
<name>A0A9N7RRI3_STRHE</name>
<dbReference type="InterPro" id="IPR003653">
    <property type="entry name" value="Peptidase_C48_C"/>
</dbReference>
<reference evidence="6" key="1">
    <citation type="submission" date="2019-12" db="EMBL/GenBank/DDBJ databases">
        <authorList>
            <person name="Scholes J."/>
        </authorList>
    </citation>
    <scope>NUCLEOTIDE SEQUENCE</scope>
</reference>
<comment type="caution">
    <text evidence="6">The sequence shown here is derived from an EMBL/GenBank/DDBJ whole genome shotgun (WGS) entry which is preliminary data.</text>
</comment>
<dbReference type="SUPFAM" id="SSF54001">
    <property type="entry name" value="Cysteine proteinases"/>
    <property type="match status" value="1"/>
</dbReference>
<keyword evidence="3" id="KW-0378">Hydrolase</keyword>
<dbReference type="PROSITE" id="PS50600">
    <property type="entry name" value="ULP_PROTEASE"/>
    <property type="match status" value="1"/>
</dbReference>
<evidence type="ECO:0000313" key="6">
    <source>
        <dbReference type="EMBL" id="CAA0843102.1"/>
    </source>
</evidence>
<dbReference type="GO" id="GO:0016929">
    <property type="term" value="F:deSUMOylase activity"/>
    <property type="evidence" value="ECO:0007669"/>
    <property type="project" value="TreeGrafter"/>
</dbReference>
<evidence type="ECO:0000256" key="4">
    <source>
        <dbReference type="ARBA" id="ARBA00022807"/>
    </source>
</evidence>
<dbReference type="GO" id="GO:0005634">
    <property type="term" value="C:nucleus"/>
    <property type="evidence" value="ECO:0007669"/>
    <property type="project" value="TreeGrafter"/>
</dbReference>
<evidence type="ECO:0000256" key="1">
    <source>
        <dbReference type="ARBA" id="ARBA00005234"/>
    </source>
</evidence>
<proteinExistence type="inferred from homology"/>
<evidence type="ECO:0000256" key="3">
    <source>
        <dbReference type="ARBA" id="ARBA00022801"/>
    </source>
</evidence>
<dbReference type="Gene3D" id="3.40.395.10">
    <property type="entry name" value="Adenoviral Proteinase, Chain A"/>
    <property type="match status" value="1"/>
</dbReference>
<organism evidence="6 7">
    <name type="scientific">Striga hermonthica</name>
    <name type="common">Purple witchweed</name>
    <name type="synonym">Buchnera hermonthica</name>
    <dbReference type="NCBI Taxonomy" id="68872"/>
    <lineage>
        <taxon>Eukaryota</taxon>
        <taxon>Viridiplantae</taxon>
        <taxon>Streptophyta</taxon>
        <taxon>Embryophyta</taxon>
        <taxon>Tracheophyta</taxon>
        <taxon>Spermatophyta</taxon>
        <taxon>Magnoliopsida</taxon>
        <taxon>eudicotyledons</taxon>
        <taxon>Gunneridae</taxon>
        <taxon>Pentapetalae</taxon>
        <taxon>asterids</taxon>
        <taxon>lamiids</taxon>
        <taxon>Lamiales</taxon>
        <taxon>Orobanchaceae</taxon>
        <taxon>Buchnereae</taxon>
        <taxon>Striga</taxon>
    </lineage>
</organism>
<evidence type="ECO:0000256" key="2">
    <source>
        <dbReference type="ARBA" id="ARBA00022670"/>
    </source>
</evidence>
<dbReference type="EMBL" id="CACSLK010034598">
    <property type="protein sequence ID" value="CAA0843102.1"/>
    <property type="molecule type" value="Genomic_DNA"/>
</dbReference>
<dbReference type="PANTHER" id="PTHR12606">
    <property type="entry name" value="SENTRIN/SUMO-SPECIFIC PROTEASE"/>
    <property type="match status" value="1"/>
</dbReference>
<dbReference type="GO" id="GO:0016926">
    <property type="term" value="P:protein desumoylation"/>
    <property type="evidence" value="ECO:0007669"/>
    <property type="project" value="TreeGrafter"/>
</dbReference>
<keyword evidence="2" id="KW-0645">Protease</keyword>
<dbReference type="AlphaFoldDB" id="A0A9N7RRI3"/>
<accession>A0A9N7RRI3</accession>
<dbReference type="GO" id="GO:0006508">
    <property type="term" value="P:proteolysis"/>
    <property type="evidence" value="ECO:0007669"/>
    <property type="project" value="UniProtKB-KW"/>
</dbReference>
<feature type="domain" description="Ubiquitin-like protease family profile" evidence="5">
    <location>
        <begin position="15"/>
        <end position="216"/>
    </location>
</feature>
<sequence>MSGMGGIGRKKSQEVHIVLSDSSSYASSNAASEEVSSKLLNSKNDTKSPLKSHAKIINLYACMLTWDKRNDASKIPVENWFLPTYVSQFITKMKKGCDVGCIYRYFLREDKYGGDIQKCEKIFIPMNPGDHWYLCVVDIINEEVMILDSLMPKNCNERISSAKVVLKCLHEALEIGCGTTYSINIPLFPTRMAQWAPQQKNLYDCGLFTIRFMQLYDKLRAGMHLSIDNSYLERRKIAIEIFYHQANETKEEILRKIVHSSEAVCPAATP</sequence>
<keyword evidence="7" id="KW-1185">Reference proteome</keyword>
<dbReference type="PANTHER" id="PTHR12606:SF157">
    <property type="entry name" value="OS06G0122600 PROTEIN"/>
    <property type="match status" value="1"/>
</dbReference>
<gene>
    <name evidence="6" type="ORF">SHERM_08956</name>
</gene>
<comment type="similarity">
    <text evidence="1">Belongs to the peptidase C48 family.</text>
</comment>
<dbReference type="Proteomes" id="UP001153555">
    <property type="component" value="Unassembled WGS sequence"/>
</dbReference>
<dbReference type="InterPro" id="IPR038765">
    <property type="entry name" value="Papain-like_cys_pep_sf"/>
</dbReference>
<evidence type="ECO:0000259" key="5">
    <source>
        <dbReference type="PROSITE" id="PS50600"/>
    </source>
</evidence>
<keyword evidence="4" id="KW-0788">Thiol protease</keyword>